<dbReference type="Proteomes" id="UP001485043">
    <property type="component" value="Unassembled WGS sequence"/>
</dbReference>
<comment type="subcellular location">
    <subcellularLocation>
        <location evidence="1">Membrane</location>
    </subcellularLocation>
</comment>
<name>A0AAW1T8U8_9CHLO</name>
<organism evidence="4 5">
    <name type="scientific">Apatococcus fuscideae</name>
    <dbReference type="NCBI Taxonomy" id="2026836"/>
    <lineage>
        <taxon>Eukaryota</taxon>
        <taxon>Viridiplantae</taxon>
        <taxon>Chlorophyta</taxon>
        <taxon>core chlorophytes</taxon>
        <taxon>Trebouxiophyceae</taxon>
        <taxon>Chlorellales</taxon>
        <taxon>Chlorellaceae</taxon>
        <taxon>Apatococcus</taxon>
    </lineage>
</organism>
<evidence type="ECO:0000256" key="3">
    <source>
        <dbReference type="ARBA" id="ARBA00023136"/>
    </source>
</evidence>
<proteinExistence type="inferred from homology"/>
<dbReference type="InterPro" id="IPR014472">
    <property type="entry name" value="CHOPT"/>
</dbReference>
<comment type="similarity">
    <text evidence="2">Belongs to the CDP-alcohol phosphatidyltransferase class-I family.</text>
</comment>
<accession>A0AAW1T8U8</accession>
<protein>
    <submittedName>
        <fullName evidence="4">Uncharacterized protein</fullName>
    </submittedName>
</protein>
<evidence type="ECO:0000256" key="2">
    <source>
        <dbReference type="ARBA" id="ARBA00010441"/>
    </source>
</evidence>
<dbReference type="AlphaFoldDB" id="A0AAW1T8U8"/>
<comment type="caution">
    <text evidence="4">The sequence shown here is derived from an EMBL/GenBank/DDBJ whole genome shotgun (WGS) entry which is preliminary data.</text>
</comment>
<dbReference type="PANTHER" id="PTHR10414:SF37">
    <property type="entry name" value="BB IN A BOXCAR, ISOFORM C"/>
    <property type="match status" value="1"/>
</dbReference>
<keyword evidence="3" id="KW-0472">Membrane</keyword>
<evidence type="ECO:0000256" key="1">
    <source>
        <dbReference type="ARBA" id="ARBA00004370"/>
    </source>
</evidence>
<dbReference type="EMBL" id="JALJOV010000202">
    <property type="protein sequence ID" value="KAK9865954.1"/>
    <property type="molecule type" value="Genomic_DNA"/>
</dbReference>
<reference evidence="4 5" key="1">
    <citation type="journal article" date="2024" name="Nat. Commun.">
        <title>Phylogenomics reveals the evolutionary origins of lichenization in chlorophyte algae.</title>
        <authorList>
            <person name="Puginier C."/>
            <person name="Libourel C."/>
            <person name="Otte J."/>
            <person name="Skaloud P."/>
            <person name="Haon M."/>
            <person name="Grisel S."/>
            <person name="Petersen M."/>
            <person name="Berrin J.G."/>
            <person name="Delaux P.M."/>
            <person name="Dal Grande F."/>
            <person name="Keller J."/>
        </authorList>
    </citation>
    <scope>NUCLEOTIDE SEQUENCE [LARGE SCALE GENOMIC DNA]</scope>
    <source>
        <strain evidence="4 5">SAG 2523</strain>
    </source>
</reference>
<evidence type="ECO:0000313" key="4">
    <source>
        <dbReference type="EMBL" id="KAK9865954.1"/>
    </source>
</evidence>
<sequence>MGLGVWWLLEPMHHGPAQAHVMGGAFGLLYALEATKLVMDHMAKEPFEIFWWPLWLLGGLILNSKLHCINPALAAWLAATAAVAKYLQYVLSIIDQICQFLDINCLTIKHKTI</sequence>
<dbReference type="PANTHER" id="PTHR10414">
    <property type="entry name" value="ETHANOLAMINEPHOSPHOTRANSFERASE"/>
    <property type="match status" value="1"/>
</dbReference>
<keyword evidence="5" id="KW-1185">Reference proteome</keyword>
<dbReference type="GO" id="GO:0008610">
    <property type="term" value="P:lipid biosynthetic process"/>
    <property type="evidence" value="ECO:0007669"/>
    <property type="project" value="UniProtKB-ARBA"/>
</dbReference>
<gene>
    <name evidence="4" type="ORF">WJX84_004452</name>
</gene>
<dbReference type="GO" id="GO:0016020">
    <property type="term" value="C:membrane"/>
    <property type="evidence" value="ECO:0007669"/>
    <property type="project" value="UniProtKB-SubCell"/>
</dbReference>
<evidence type="ECO:0000313" key="5">
    <source>
        <dbReference type="Proteomes" id="UP001485043"/>
    </source>
</evidence>